<evidence type="ECO:0000256" key="7">
    <source>
        <dbReference type="ARBA" id="ARBA00023002"/>
    </source>
</evidence>
<comment type="catalytic activity">
    <reaction evidence="11">
        <text>(2R)-2,3-dihydroxy-3-methylbutanoate + NADP(+) = (2S)-2-acetolactate + NADPH + H(+)</text>
        <dbReference type="Rhea" id="RHEA:22068"/>
        <dbReference type="ChEBI" id="CHEBI:15378"/>
        <dbReference type="ChEBI" id="CHEBI:49072"/>
        <dbReference type="ChEBI" id="CHEBI:57783"/>
        <dbReference type="ChEBI" id="CHEBI:58349"/>
        <dbReference type="ChEBI" id="CHEBI:58476"/>
        <dbReference type="EC" id="1.1.1.86"/>
    </reaction>
</comment>
<feature type="binding site" evidence="11 12">
    <location>
        <position position="196"/>
    </location>
    <ligand>
        <name>Mg(2+)</name>
        <dbReference type="ChEBI" id="CHEBI:18420"/>
        <label>1</label>
    </ligand>
</feature>
<name>A0A8J8PF65_9ARCH</name>
<evidence type="ECO:0000256" key="4">
    <source>
        <dbReference type="ARBA" id="ARBA00022605"/>
    </source>
</evidence>
<comment type="pathway">
    <text evidence="1 11">Amino-acid biosynthesis; L-valine biosynthesis; L-valine from pyruvate: step 2/4.</text>
</comment>
<evidence type="ECO:0000256" key="3">
    <source>
        <dbReference type="ARBA" id="ARBA00010318"/>
    </source>
</evidence>
<dbReference type="InterPro" id="IPR014359">
    <property type="entry name" value="KARI_prok"/>
</dbReference>
<dbReference type="InterPro" id="IPR036291">
    <property type="entry name" value="NAD(P)-bd_dom_sf"/>
</dbReference>
<comment type="caution">
    <text evidence="11">Lacks conserved residue(s) required for the propagation of feature annotation.</text>
</comment>
<dbReference type="RefSeq" id="WP_020448155.1">
    <property type="nucleotide sequence ID" value="NZ_CAYAYA010000022.1"/>
</dbReference>
<comment type="catalytic activity">
    <reaction evidence="10">
        <text>(2R)-2,3-dihydroxy-3-methylbutanoate + NADP(+) = (2S)-2-acetolactate + NADPH + H(+)</text>
        <dbReference type="Rhea" id="RHEA:22068"/>
        <dbReference type="ChEBI" id="CHEBI:15378"/>
        <dbReference type="ChEBI" id="CHEBI:49072"/>
        <dbReference type="ChEBI" id="CHEBI:57783"/>
        <dbReference type="ChEBI" id="CHEBI:58349"/>
        <dbReference type="ChEBI" id="CHEBI:58476"/>
        <dbReference type="EC" id="1.1.1.383"/>
    </reaction>
</comment>
<keyword evidence="5 11" id="KW-0479">Metal-binding</keyword>
<dbReference type="InterPro" id="IPR013116">
    <property type="entry name" value="KARI_N"/>
</dbReference>
<feature type="binding site" evidence="11 12">
    <location>
        <position position="228"/>
    </location>
    <ligand>
        <name>Mg(2+)</name>
        <dbReference type="ChEBI" id="CHEBI:18420"/>
        <label>2</label>
    </ligand>
</feature>
<keyword evidence="6 11" id="KW-0460">Magnesium</keyword>
<evidence type="ECO:0000259" key="14">
    <source>
        <dbReference type="PROSITE" id="PS51851"/>
    </source>
</evidence>
<evidence type="ECO:0000256" key="5">
    <source>
        <dbReference type="ARBA" id="ARBA00022723"/>
    </source>
</evidence>
<comment type="pathway">
    <text evidence="2 11">Amino-acid biosynthesis; L-isoleucine biosynthesis; L-isoleucine from 2-oxobutanoate: step 2/4.</text>
</comment>
<dbReference type="GO" id="GO:0004455">
    <property type="term" value="F:ketol-acid reductoisomerase activity"/>
    <property type="evidence" value="ECO:0007669"/>
    <property type="project" value="UniProtKB-UniRule"/>
</dbReference>
<dbReference type="InterPro" id="IPR013023">
    <property type="entry name" value="KARI"/>
</dbReference>
<feature type="binding site" evidence="11 12">
    <location>
        <position position="253"/>
    </location>
    <ligand>
        <name>substrate</name>
    </ligand>
</feature>
<comment type="catalytic activity">
    <reaction evidence="11">
        <text>(2R,3R)-2,3-dihydroxy-3-methylpentanoate + NADP(+) = (S)-2-ethyl-2-hydroxy-3-oxobutanoate + NADPH + H(+)</text>
        <dbReference type="Rhea" id="RHEA:13493"/>
        <dbReference type="ChEBI" id="CHEBI:15378"/>
        <dbReference type="ChEBI" id="CHEBI:49256"/>
        <dbReference type="ChEBI" id="CHEBI:49258"/>
        <dbReference type="ChEBI" id="CHEBI:57783"/>
        <dbReference type="ChEBI" id="CHEBI:58349"/>
        <dbReference type="EC" id="1.1.1.86"/>
    </reaction>
</comment>
<evidence type="ECO:0000313" key="15">
    <source>
        <dbReference type="EMBL" id="TQS81573.1"/>
    </source>
</evidence>
<keyword evidence="11" id="KW-0521">NADP</keyword>
<dbReference type="UniPathway" id="UPA00047">
    <property type="reaction ID" value="UER00056"/>
</dbReference>
<proteinExistence type="inferred from homology"/>
<feature type="domain" description="KARI C-terminal knotted" evidence="14">
    <location>
        <begin position="184"/>
        <end position="329"/>
    </location>
</feature>
<feature type="binding site" evidence="11">
    <location>
        <position position="49"/>
    </location>
    <ligand>
        <name>NADP(+)</name>
        <dbReference type="ChEBI" id="CHEBI:58349"/>
    </ligand>
</feature>
<feature type="binding site" evidence="11">
    <location>
        <position position="54"/>
    </location>
    <ligand>
        <name>NADP(+)</name>
        <dbReference type="ChEBI" id="CHEBI:58349"/>
    </ligand>
</feature>
<dbReference type="OMA" id="RAMFSWL"/>
<dbReference type="GO" id="GO:0050661">
    <property type="term" value="F:NADP binding"/>
    <property type="evidence" value="ECO:0007669"/>
    <property type="project" value="InterPro"/>
</dbReference>
<dbReference type="GO" id="GO:0000287">
    <property type="term" value="F:magnesium ion binding"/>
    <property type="evidence" value="ECO:0007669"/>
    <property type="project" value="UniProtKB-UniRule"/>
</dbReference>
<dbReference type="GO" id="GO:0009099">
    <property type="term" value="P:L-valine biosynthetic process"/>
    <property type="evidence" value="ECO:0007669"/>
    <property type="project" value="UniProtKB-UniRule"/>
</dbReference>
<dbReference type="NCBIfam" id="NF004017">
    <property type="entry name" value="PRK05479.1"/>
    <property type="match status" value="1"/>
</dbReference>
<comment type="cofactor">
    <cofactor evidence="11">
        <name>Mg(2+)</name>
        <dbReference type="ChEBI" id="CHEBI:18420"/>
    </cofactor>
    <text evidence="11">Binds 2 magnesium ions per subunit.</text>
</comment>
<dbReference type="Gene3D" id="3.40.50.720">
    <property type="entry name" value="NAD(P)-binding Rossmann-like Domain"/>
    <property type="match status" value="1"/>
</dbReference>
<comment type="catalytic activity">
    <reaction evidence="9">
        <text>(2R)-2,3-dihydroxy-3-methylbutanoate + NAD(+) = (2S)-2-acetolactate + NADH + H(+)</text>
        <dbReference type="Rhea" id="RHEA:30627"/>
        <dbReference type="ChEBI" id="CHEBI:15378"/>
        <dbReference type="ChEBI" id="CHEBI:49072"/>
        <dbReference type="ChEBI" id="CHEBI:57540"/>
        <dbReference type="ChEBI" id="CHEBI:57945"/>
        <dbReference type="ChEBI" id="CHEBI:58476"/>
        <dbReference type="EC" id="1.1.1.383"/>
    </reaction>
</comment>
<dbReference type="GO" id="GO:0009097">
    <property type="term" value="P:isoleucine biosynthetic process"/>
    <property type="evidence" value="ECO:0007669"/>
    <property type="project" value="UniProtKB-UniRule"/>
</dbReference>
<dbReference type="HAMAP" id="MF_00435">
    <property type="entry name" value="IlvC"/>
    <property type="match status" value="1"/>
</dbReference>
<evidence type="ECO:0000256" key="11">
    <source>
        <dbReference type="HAMAP-Rule" id="MF_00435"/>
    </source>
</evidence>
<evidence type="ECO:0000256" key="2">
    <source>
        <dbReference type="ARBA" id="ARBA00004885"/>
    </source>
</evidence>
<evidence type="ECO:0000256" key="10">
    <source>
        <dbReference type="ARBA" id="ARBA00052344"/>
    </source>
</evidence>
<reference evidence="15" key="1">
    <citation type="submission" date="2016-03" db="EMBL/GenBank/DDBJ databases">
        <authorList>
            <person name="Borrel G."/>
            <person name="Mccann A."/>
            <person name="O'Toole P.W."/>
        </authorList>
    </citation>
    <scope>NUCLEOTIDE SEQUENCE</scope>
    <source>
        <strain evidence="15">183</strain>
    </source>
</reference>
<feature type="domain" description="KARI N-terminal Rossmann" evidence="13">
    <location>
        <begin position="3"/>
        <end position="183"/>
    </location>
</feature>
<dbReference type="InterPro" id="IPR008927">
    <property type="entry name" value="6-PGluconate_DH-like_C_sf"/>
</dbReference>
<dbReference type="UniPathway" id="UPA00049">
    <property type="reaction ID" value="UER00060"/>
</dbReference>
<dbReference type="PANTHER" id="PTHR21371:SF1">
    <property type="entry name" value="KETOL-ACID REDUCTOISOMERASE, MITOCHONDRIAL"/>
    <property type="match status" value="1"/>
</dbReference>
<dbReference type="Pfam" id="PF01450">
    <property type="entry name" value="KARI_C"/>
    <property type="match status" value="1"/>
</dbReference>
<evidence type="ECO:0000313" key="16">
    <source>
        <dbReference type="Proteomes" id="UP000752814"/>
    </source>
</evidence>
<feature type="binding site" evidence="11 12">
    <location>
        <position position="192"/>
    </location>
    <ligand>
        <name>Mg(2+)</name>
        <dbReference type="ChEBI" id="CHEBI:18420"/>
        <label>1</label>
    </ligand>
</feature>
<evidence type="ECO:0000256" key="9">
    <source>
        <dbReference type="ARBA" id="ARBA00050504"/>
    </source>
</evidence>
<dbReference type="Proteomes" id="UP000752814">
    <property type="component" value="Unassembled WGS sequence"/>
</dbReference>
<dbReference type="PANTHER" id="PTHR21371">
    <property type="entry name" value="KETOL-ACID REDUCTOISOMERASE, MITOCHONDRIAL"/>
    <property type="match status" value="1"/>
</dbReference>
<comment type="function">
    <text evidence="11">Involved in the biosynthesis of branched-chain amino acids (BCAA). Catalyzes an alkyl-migration followed by a ketol-acid reduction of (S)-2-acetolactate (S2AL) to yield (R)-2,3-dihydroxy-isovalerate. In the isomerase reaction, S2AL is rearranged via a Mg-dependent methyl migration to produce 3-hydroxy-3-methyl-2-ketobutyrate (HMKB). In the reductase reaction, this 2-ketoacid undergoes a metal-dependent reduction by NADPH to yield (R)-2,3-dihydroxy-isovalerate.</text>
</comment>
<evidence type="ECO:0000256" key="1">
    <source>
        <dbReference type="ARBA" id="ARBA00004864"/>
    </source>
</evidence>
<comment type="caution">
    <text evidence="15">The sequence shown here is derived from an EMBL/GenBank/DDBJ whole genome shotgun (WGS) entry which is preliminary data.</text>
</comment>
<dbReference type="PROSITE" id="PS51851">
    <property type="entry name" value="KARI_C"/>
    <property type="match status" value="1"/>
</dbReference>
<dbReference type="Gene3D" id="6.10.240.10">
    <property type="match status" value="1"/>
</dbReference>
<protein>
    <recommendedName>
        <fullName evidence="11">Ketol-acid reductoisomerase (NADP(+))</fullName>
        <shortName evidence="11">KARI</shortName>
        <ecNumber evidence="11">1.1.1.86</ecNumber>
    </recommendedName>
    <alternativeName>
        <fullName evidence="11">Acetohydroxy-acid isomeroreductase</fullName>
        <shortName evidence="11">AHIR</shortName>
    </alternativeName>
    <alternativeName>
        <fullName evidence="11">Alpha-keto-beta-hydroxylacyl reductoisomerase</fullName>
    </alternativeName>
</protein>
<dbReference type="Pfam" id="PF07991">
    <property type="entry name" value="KARI_N"/>
    <property type="match status" value="1"/>
</dbReference>
<feature type="binding site" evidence="11 12">
    <location>
        <position position="232"/>
    </location>
    <ligand>
        <name>Mg(2+)</name>
        <dbReference type="ChEBI" id="CHEBI:18420"/>
        <label>2</label>
    </ligand>
</feature>
<dbReference type="NCBIfam" id="TIGR00465">
    <property type="entry name" value="ilvC"/>
    <property type="match status" value="1"/>
</dbReference>
<dbReference type="InterPro" id="IPR000506">
    <property type="entry name" value="KARI_C"/>
</dbReference>
<keyword evidence="8 11" id="KW-0100">Branched-chain amino acid biosynthesis</keyword>
<comment type="similarity">
    <text evidence="3 11 12">Belongs to the ketol-acid reductoisomerase family.</text>
</comment>
<dbReference type="AlphaFoldDB" id="A0A8J8PF65"/>
<keyword evidence="7 11" id="KW-0560">Oxidoreductase</keyword>
<dbReference type="GeneID" id="41322666"/>
<evidence type="ECO:0000256" key="8">
    <source>
        <dbReference type="ARBA" id="ARBA00023304"/>
    </source>
</evidence>
<organism evidence="15 16">
    <name type="scientific">Candidatus Methanomassiliicoccus intestinalis</name>
    <dbReference type="NCBI Taxonomy" id="1406512"/>
    <lineage>
        <taxon>Archaea</taxon>
        <taxon>Methanobacteriati</taxon>
        <taxon>Thermoplasmatota</taxon>
        <taxon>Thermoplasmata</taxon>
        <taxon>Methanomassiliicoccales</taxon>
        <taxon>Methanomassiliicoccaceae</taxon>
        <taxon>Methanomassiliicoccus</taxon>
    </lineage>
</organism>
<dbReference type="EC" id="1.1.1.86" evidence="11"/>
<gene>
    <name evidence="11" type="primary">ilvC</name>
    <name evidence="15" type="ORF">A3207_03995</name>
</gene>
<evidence type="ECO:0000256" key="12">
    <source>
        <dbReference type="PROSITE-ProRule" id="PRU01198"/>
    </source>
</evidence>
<sequence>MVSKIYHDSDADLGVLNGKKIAVIGYGNQGRAQAMCLHDSGMDVVVGLRKNGKSWKIAESDGLKVAEVPEAVKGADIVMILIPDEVQSAVYSEQIAPNLKDGAALEFAHGFAITFNFIKPPQNCDVIMVAPKSPGKMVRQTYLEGFGVPSLIAVHQDASGNAKSLALALSKGIGSTKAGVLETDFREEATSDLFGEQSVLCGGVTALIEAGFETLVNAGYKPEIAYFEVLHELKLIVDLIQAGGIMHMWESVSNTAEYGGLSRRDAVINEDSKKAMKKILDDIQSGKFAEEWSQEWKVDLAGMKEMESKDADKQIEKVGKEIRALFERN</sequence>
<feature type="binding site" evidence="11">
    <location>
        <begin position="26"/>
        <end position="29"/>
    </location>
    <ligand>
        <name>NADP(+)</name>
        <dbReference type="ChEBI" id="CHEBI:58349"/>
    </ligand>
</feature>
<feature type="active site" evidence="11">
    <location>
        <position position="109"/>
    </location>
</feature>
<dbReference type="EMBL" id="LVVT01000022">
    <property type="protein sequence ID" value="TQS81573.1"/>
    <property type="molecule type" value="Genomic_DNA"/>
</dbReference>
<feature type="binding site" evidence="11">
    <location>
        <position position="135"/>
    </location>
    <ligand>
        <name>NADP(+)</name>
        <dbReference type="ChEBI" id="CHEBI:58349"/>
    </ligand>
</feature>
<dbReference type="PROSITE" id="PS51850">
    <property type="entry name" value="KARI_N"/>
    <property type="match status" value="1"/>
</dbReference>
<dbReference type="SUPFAM" id="SSF51735">
    <property type="entry name" value="NAD(P)-binding Rossmann-fold domains"/>
    <property type="match status" value="1"/>
</dbReference>
<feature type="binding site" evidence="11 12">
    <location>
        <position position="192"/>
    </location>
    <ligand>
        <name>Mg(2+)</name>
        <dbReference type="ChEBI" id="CHEBI:18420"/>
        <label>2</label>
    </ligand>
</feature>
<dbReference type="SUPFAM" id="SSF48179">
    <property type="entry name" value="6-phosphogluconate dehydrogenase C-terminal domain-like"/>
    <property type="match status" value="1"/>
</dbReference>
<keyword evidence="4 11" id="KW-0028">Amino-acid biosynthesis</keyword>
<evidence type="ECO:0000259" key="13">
    <source>
        <dbReference type="PROSITE" id="PS51850"/>
    </source>
</evidence>
<dbReference type="PIRSF" id="PIRSF000116">
    <property type="entry name" value="IlvC_gammaproteo"/>
    <property type="match status" value="1"/>
</dbReference>
<accession>A0A8J8PF65</accession>
<evidence type="ECO:0000256" key="6">
    <source>
        <dbReference type="ARBA" id="ARBA00022842"/>
    </source>
</evidence>
<dbReference type="FunFam" id="3.40.50.720:FF:000023">
    <property type="entry name" value="Ketol-acid reductoisomerase (NADP(+))"/>
    <property type="match status" value="1"/>
</dbReference>